<evidence type="ECO:0000313" key="4">
    <source>
        <dbReference type="Proteomes" id="UP001069090"/>
    </source>
</evidence>
<sequence length="1124" mass="126368">MSITVALNHKTHYKYDRKVALSPHVFRLRPAAHSRTQIQAYTLNIIPKNHFISWQQDPFGNYLARVVFPEKTDEFSFEVDVIAQLLAINPFDFFVEEYAEEYPFAYEPQLKKELTPYFECEDNSPELLAWLKPFREHKGNTVSFLVSLNSALQKHIAYTIRLEAGVQSCAETLTKKTGSCRDSAWVLVQALRHLGLAARFVSGYLVQLASDVASLDGPSGPAEDFTDLHAWVEAYVPGAGWIGLDPTSGIFAGEGHIPLACTAHYKSAAPVTGGTDECEVEFSFSNSVTRIHEDPRVTKPYSEQQWQAIDQLGDYVDGLLQKYDTRLTMGGEPTFVSIDDMEADEWNTTADGPHKRKLAEDLLLRLQTQFAPGGFRHYGQGKWYPGEPLPRWQRACYWRRDQQPIWQDAALQASLEKDYGAKLEHATAFINALSSILGLDASYIKPAYEDGLYFLWLEGNQPASLDPTKAHLKDSRERQKLAQVLNADLGKAVGYVLPLAWDLSLQGWRSSRWQLRREHLFLIPGDSAMGLRLPLERVYGQAPKPEEALQPRDLFETVVPLPSSFSQPASLSANTKELKEPIKKPTAKAGPEKKSNTSENVLTALAVEPRDGKLFIFMPPLAYLEHYLSLLAAIEQCAKAINMPVLIEGYGPPADNRLSKFAVTPDPGVIEVNIHPAADWQGLKDITHTLYAEARLARLGTEKFMLDGRHSGTGGGNHVTLGGATPADSPMLRRPDVLRSLITYWQHHPGLSYLFSGLFIGPTSQAPRVDEGRHEYLYELETAFSQIPKGEVPQPWLVDRLLRHLLVDITGNTHRSEFCIDKLYSPDSATGRMGLVEFRAFEMPPHPRMSLVQMLLLRTLVARFWQQPYHHPLVRWGTELHDRFLLPHYVWADIQDITEDLKQAGFDFKAEWLFPFLEFRFPVYGRRQIKDISIELRTAIEPWHVLGEEVSSSGTSRFVDSSIERLQVKVSGLTDSRYILSCNGYRLPLMNTGVQGEYVAGVRFRAWQPPSALHPMIPVHSPLVIDLIDTWSGRAVGGCTYHVSHPGGRHFETFPVNSLEAEGRRLARFWDIGYTPGNLAAQFSGLSSAGYFTAQGSTPGPIAPPEDIIEPEYPHTLDLRRVNI</sequence>
<dbReference type="AlphaFoldDB" id="A0A9J6RPA5"/>
<dbReference type="Pfam" id="PF01841">
    <property type="entry name" value="Transglut_core"/>
    <property type="match status" value="1"/>
</dbReference>
<evidence type="ECO:0000313" key="3">
    <source>
        <dbReference type="EMBL" id="MCZ0865853.1"/>
    </source>
</evidence>
<gene>
    <name evidence="3" type="ORF">O0V09_11610</name>
</gene>
<accession>A0A9J6RPA5</accession>
<comment type="caution">
    <text evidence="3">The sequence shown here is derived from an EMBL/GenBank/DDBJ whole genome shotgun (WGS) entry which is preliminary data.</text>
</comment>
<dbReference type="InterPro" id="IPR038765">
    <property type="entry name" value="Papain-like_cys_pep_sf"/>
</dbReference>
<dbReference type="Pfam" id="PF09899">
    <property type="entry name" value="DUF2126"/>
    <property type="match status" value="1"/>
</dbReference>
<dbReference type="Gene3D" id="3.10.620.30">
    <property type="match status" value="1"/>
</dbReference>
<dbReference type="SUPFAM" id="SSF54001">
    <property type="entry name" value="Cysteine proteinases"/>
    <property type="match status" value="1"/>
</dbReference>
<proteinExistence type="predicted"/>
<dbReference type="InterPro" id="IPR018667">
    <property type="entry name" value="DUF2126"/>
</dbReference>
<dbReference type="InterPro" id="IPR013589">
    <property type="entry name" value="Bac_transglu_N"/>
</dbReference>
<dbReference type="PANTHER" id="PTHR33490">
    <property type="entry name" value="BLR5614 PROTEIN-RELATED"/>
    <property type="match status" value="1"/>
</dbReference>
<dbReference type="Pfam" id="PF08379">
    <property type="entry name" value="Bact_transglu_N"/>
    <property type="match status" value="1"/>
</dbReference>
<feature type="compositionally biased region" description="Polar residues" evidence="1">
    <location>
        <begin position="566"/>
        <end position="575"/>
    </location>
</feature>
<evidence type="ECO:0000256" key="1">
    <source>
        <dbReference type="SAM" id="MobiDB-lite"/>
    </source>
</evidence>
<feature type="region of interest" description="Disordered" evidence="1">
    <location>
        <begin position="566"/>
        <end position="597"/>
    </location>
</feature>
<dbReference type="InterPro" id="IPR002931">
    <property type="entry name" value="Transglutaminase-like"/>
</dbReference>
<keyword evidence="4" id="KW-1185">Reference proteome</keyword>
<dbReference type="Proteomes" id="UP001069090">
    <property type="component" value="Unassembled WGS sequence"/>
</dbReference>
<dbReference type="PANTHER" id="PTHR33490:SF1">
    <property type="entry name" value="SLL1233 PROTEIN"/>
    <property type="match status" value="1"/>
</dbReference>
<feature type="domain" description="Transglutaminase-like" evidence="2">
    <location>
        <begin position="172"/>
        <end position="248"/>
    </location>
</feature>
<evidence type="ECO:0000259" key="2">
    <source>
        <dbReference type="SMART" id="SM00460"/>
    </source>
</evidence>
<name>A0A9J6RPA5_9GAMM</name>
<protein>
    <submittedName>
        <fullName evidence="3">Transglutaminase family protein</fullName>
    </submittedName>
</protein>
<dbReference type="EMBL" id="JAPTGG010000009">
    <property type="protein sequence ID" value="MCZ0865853.1"/>
    <property type="molecule type" value="Genomic_DNA"/>
</dbReference>
<reference evidence="3 4" key="1">
    <citation type="submission" date="2022-12" db="EMBL/GenBank/DDBJ databases">
        <title>Dasania phycosphaerae sp. nov., isolated from particulate material of the south coast of Korea.</title>
        <authorList>
            <person name="Jiang Y."/>
        </authorList>
    </citation>
    <scope>NUCLEOTIDE SEQUENCE [LARGE SCALE GENOMIC DNA]</scope>
    <source>
        <strain evidence="3 4">GY-19</strain>
    </source>
</reference>
<dbReference type="RefSeq" id="WP_258331999.1">
    <property type="nucleotide sequence ID" value="NZ_JAPTGG010000009.1"/>
</dbReference>
<organism evidence="3 4">
    <name type="scientific">Dasania phycosphaerae</name>
    <dbReference type="NCBI Taxonomy" id="2950436"/>
    <lineage>
        <taxon>Bacteria</taxon>
        <taxon>Pseudomonadati</taxon>
        <taxon>Pseudomonadota</taxon>
        <taxon>Gammaproteobacteria</taxon>
        <taxon>Cellvibrionales</taxon>
        <taxon>Spongiibacteraceae</taxon>
        <taxon>Dasania</taxon>
    </lineage>
</organism>
<dbReference type="SMART" id="SM00460">
    <property type="entry name" value="TGc"/>
    <property type="match status" value="1"/>
</dbReference>